<comment type="caution">
    <text evidence="2">The sequence shown here is derived from an EMBL/GenBank/DDBJ whole genome shotgun (WGS) entry which is preliminary data.</text>
</comment>
<feature type="compositionally biased region" description="Low complexity" evidence="1">
    <location>
        <begin position="250"/>
        <end position="266"/>
    </location>
</feature>
<dbReference type="Proteomes" id="UP001195769">
    <property type="component" value="Unassembled WGS sequence"/>
</dbReference>
<feature type="compositionally biased region" description="Polar residues" evidence="1">
    <location>
        <begin position="52"/>
        <end position="79"/>
    </location>
</feature>
<name>A0AAD4DWT2_9AGAM</name>
<feature type="compositionally biased region" description="Low complexity" evidence="1">
    <location>
        <begin position="80"/>
        <end position="96"/>
    </location>
</feature>
<dbReference type="RefSeq" id="XP_041221130.1">
    <property type="nucleotide sequence ID" value="XM_041367878.1"/>
</dbReference>
<dbReference type="EMBL" id="JABBWK010000065">
    <property type="protein sequence ID" value="KAG1895554.1"/>
    <property type="molecule type" value="Genomic_DNA"/>
</dbReference>
<feature type="compositionally biased region" description="Low complexity" evidence="1">
    <location>
        <begin position="30"/>
        <end position="50"/>
    </location>
</feature>
<evidence type="ECO:0000313" key="3">
    <source>
        <dbReference type="Proteomes" id="UP001195769"/>
    </source>
</evidence>
<gene>
    <name evidence="2" type="ORF">F5891DRAFT_1194079</name>
</gene>
<dbReference type="AlphaFoldDB" id="A0AAD4DWT2"/>
<keyword evidence="3" id="KW-1185">Reference proteome</keyword>
<sequence>MSSKNSSKKAAKAKIPNRNLRVTDFFTRKPAQVPSSSVVSSSQPSLVALATRSRQSNASKSSPETSMAVSNKQTITTPMLSASRTSTSSGSGTLLSPPHTASRTRPSTCQTPKGPTASPRITRSQVAHNTPRRVSQKRPRSPDQYFGASHLLSASSSAKARLPHKRKKKFESDSEGERPSGVIYVQRPGSPLKPSIQAPPLTGPHTPSSSKLLIHSSQSDEMELVVPVLDTRVLCQVNEQVHKWRQTTLVSPSSSVVNDSSPCDSSATDAGLPVPVTSPSNDDAYLRSITPLHSAPPETPLQPSASLPSPPDTAGVPQLPATPVSDKAGKAVQLIANIKAKAFAESSLSDEEKTYKFRELDESSDDDLENMTLIPDKKGKGKNLHLPVLDGMDGIFDSPLSSVPSSAPKPPTSYNFRNRRSPSASPTRPPVHTHRMSRTQVHTRSGRTSKPAPPLRLPSIVVTKNAPGPSKLKKSFNPLEALLREKKAAEKRGNGSAAFLRAEDALQAHIYSDADLEDDLNLADEGAAWQAIQEHAQRKSSSPILEPLEDDVFMGEYETKILGREAGEKIEKILVSDKSTENKQSKEKVVGVPLWQEGASDDEMVVDDECNVSFGDASNHPVLALLQHLIGIGAADQLALTLSSGVLGALGPEEKSLVISPLFALAISVAESRLSGAAYSALHSLWSATSYTSKSTLRFTDIATALVNLGACRHVAKDLRWTIREDVHPLRISSENRSRVLSKLVALVGIAARTENLVAEDIPNVLLSLVVIGLDRTTSNELRANLHLAIDTICWTINHLSIHQRLLSHASTLTPANKAHFVSFFSSGSGRTRHIAQWLAYALFLPNSMPSVRISSTMTALPPLEPLILLLSPVPGSDELFDVTSANADFEDLRHYFAIISVALANIEPYVHEENLSSQSLSRQPLIDDSPRKSQKPLAPLELLLRVLEVTQGRIVDTRAAHLDRSRTKAEMHRLQMRVYYQRQALKPAAGWTKMATIQHYFGPK</sequence>
<feature type="region of interest" description="Disordered" evidence="1">
    <location>
        <begin position="400"/>
        <end position="473"/>
    </location>
</feature>
<feature type="compositionally biased region" description="Basic residues" evidence="1">
    <location>
        <begin position="130"/>
        <end position="139"/>
    </location>
</feature>
<proteinExistence type="predicted"/>
<feature type="compositionally biased region" description="Polar residues" evidence="1">
    <location>
        <begin position="99"/>
        <end position="128"/>
    </location>
</feature>
<feature type="region of interest" description="Disordered" evidence="1">
    <location>
        <begin position="248"/>
        <end position="319"/>
    </location>
</feature>
<protein>
    <submittedName>
        <fullName evidence="2">Uncharacterized protein</fullName>
    </submittedName>
</protein>
<reference evidence="2" key="1">
    <citation type="journal article" date="2020" name="New Phytol.">
        <title>Comparative genomics reveals dynamic genome evolution in host specialist ectomycorrhizal fungi.</title>
        <authorList>
            <person name="Lofgren L.A."/>
            <person name="Nguyen N.H."/>
            <person name="Vilgalys R."/>
            <person name="Ruytinx J."/>
            <person name="Liao H.L."/>
            <person name="Branco S."/>
            <person name="Kuo A."/>
            <person name="LaButti K."/>
            <person name="Lipzen A."/>
            <person name="Andreopoulos W."/>
            <person name="Pangilinan J."/>
            <person name="Riley R."/>
            <person name="Hundley H."/>
            <person name="Na H."/>
            <person name="Barry K."/>
            <person name="Grigoriev I.V."/>
            <person name="Stajich J.E."/>
            <person name="Kennedy P.G."/>
        </authorList>
    </citation>
    <scope>NUCLEOTIDE SEQUENCE</scope>
    <source>
        <strain evidence="2">FC203</strain>
    </source>
</reference>
<accession>A0AAD4DWT2</accession>
<feature type="region of interest" description="Disordered" evidence="1">
    <location>
        <begin position="1"/>
        <end position="210"/>
    </location>
</feature>
<organism evidence="2 3">
    <name type="scientific">Suillus fuscotomentosus</name>
    <dbReference type="NCBI Taxonomy" id="1912939"/>
    <lineage>
        <taxon>Eukaryota</taxon>
        <taxon>Fungi</taxon>
        <taxon>Dikarya</taxon>
        <taxon>Basidiomycota</taxon>
        <taxon>Agaricomycotina</taxon>
        <taxon>Agaricomycetes</taxon>
        <taxon>Agaricomycetidae</taxon>
        <taxon>Boletales</taxon>
        <taxon>Suillineae</taxon>
        <taxon>Suillaceae</taxon>
        <taxon>Suillus</taxon>
    </lineage>
</organism>
<dbReference type="GeneID" id="64662176"/>
<feature type="compositionally biased region" description="Basic residues" evidence="1">
    <location>
        <begin position="1"/>
        <end position="12"/>
    </location>
</feature>
<evidence type="ECO:0000256" key="1">
    <source>
        <dbReference type="SAM" id="MobiDB-lite"/>
    </source>
</evidence>
<evidence type="ECO:0000313" key="2">
    <source>
        <dbReference type="EMBL" id="KAG1895554.1"/>
    </source>
</evidence>
<feature type="compositionally biased region" description="Polar residues" evidence="1">
    <location>
        <begin position="438"/>
        <end position="448"/>
    </location>
</feature>
<feature type="compositionally biased region" description="Low complexity" evidence="1">
    <location>
        <begin position="148"/>
        <end position="160"/>
    </location>
</feature>